<sequence>MAPSSGYESARFWADIKQQYPHFEFLNKWGLGIVFPKGDRWYRAGLAEGVPDKIRGYRYRGEWLACRRQGAIDLQWQKKQTDLWWQESENFKKRAEKLEKWLRICTLGVAGAFLRRGGD</sequence>
<evidence type="ECO:0000313" key="1">
    <source>
        <dbReference type="EMBL" id="OIQ63746.1"/>
    </source>
</evidence>
<organism evidence="1">
    <name type="scientific">mine drainage metagenome</name>
    <dbReference type="NCBI Taxonomy" id="410659"/>
    <lineage>
        <taxon>unclassified sequences</taxon>
        <taxon>metagenomes</taxon>
        <taxon>ecological metagenomes</taxon>
    </lineage>
</organism>
<comment type="caution">
    <text evidence="1">The sequence shown here is derived from an EMBL/GenBank/DDBJ whole genome shotgun (WGS) entry which is preliminary data.</text>
</comment>
<gene>
    <name evidence="1" type="ORF">GALL_547120</name>
</gene>
<name>A0A1J5NYB9_9ZZZZ</name>
<proteinExistence type="predicted"/>
<accession>A0A1J5NYB9</accession>
<protein>
    <submittedName>
        <fullName evidence="1">Uncharacterized protein</fullName>
    </submittedName>
</protein>
<reference evidence="1" key="1">
    <citation type="submission" date="2016-10" db="EMBL/GenBank/DDBJ databases">
        <title>Sequence of Gallionella enrichment culture.</title>
        <authorList>
            <person name="Poehlein A."/>
            <person name="Muehling M."/>
            <person name="Daniel R."/>
        </authorList>
    </citation>
    <scope>NUCLEOTIDE SEQUENCE</scope>
</reference>
<dbReference type="EMBL" id="MLJW01008731">
    <property type="protein sequence ID" value="OIQ63746.1"/>
    <property type="molecule type" value="Genomic_DNA"/>
</dbReference>
<dbReference type="AlphaFoldDB" id="A0A1J5NYB9"/>